<evidence type="ECO:0000256" key="1">
    <source>
        <dbReference type="ARBA" id="ARBA00022737"/>
    </source>
</evidence>
<dbReference type="Pfam" id="PF25023">
    <property type="entry name" value="TEN_YD-shell"/>
    <property type="match status" value="1"/>
</dbReference>
<reference evidence="3" key="1">
    <citation type="submission" date="2023-10" db="EMBL/GenBank/DDBJ databases">
        <title>Genome of Potential pathogenic bacteria in Crohn's disease.</title>
        <authorList>
            <person name="Rodriguez-Palacios A."/>
        </authorList>
    </citation>
    <scope>NUCLEOTIDE SEQUENCE</scope>
    <source>
        <strain evidence="3">CavFT-hAR50</strain>
    </source>
</reference>
<accession>A0AAE4L9M8</accession>
<dbReference type="InterPro" id="IPR050708">
    <property type="entry name" value="T6SS_VgrG/RHS"/>
</dbReference>
<evidence type="ECO:0000259" key="2">
    <source>
        <dbReference type="Pfam" id="PF25023"/>
    </source>
</evidence>
<dbReference type="PANTHER" id="PTHR32305">
    <property type="match status" value="1"/>
</dbReference>
<proteinExistence type="predicted"/>
<feature type="domain" description="Teneurin-like YD-shell" evidence="2">
    <location>
        <begin position="320"/>
        <end position="621"/>
    </location>
</feature>
<dbReference type="InterPro" id="IPR022385">
    <property type="entry name" value="Rhs_assc_core"/>
</dbReference>
<organism evidence="3 4">
    <name type="scientific">Bacteroides uniformis</name>
    <dbReference type="NCBI Taxonomy" id="820"/>
    <lineage>
        <taxon>Bacteria</taxon>
        <taxon>Pseudomonadati</taxon>
        <taxon>Bacteroidota</taxon>
        <taxon>Bacteroidia</taxon>
        <taxon>Bacteroidales</taxon>
        <taxon>Bacteroidaceae</taxon>
        <taxon>Bacteroides</taxon>
    </lineage>
</organism>
<sequence>MTYRDGAVASVKDPYGVVTKLAYDRFRNLTEASDSRGNTSLYGYDLLGRCVSVTNPKGAVQKREYDPVGRVVHVLDFDGNDIRLSYDGIDNLTEYRDNVQHVEYGYSGMWKLTRRRDHRGVVNFRYDREERLRRVTNEKLQSYEFTLDAVGNVTAEKGFDGAVRHYLRDRGGRVVRETLPSGTEREYGYDACSRVTRVSYPTAGDPDQTYAYGLSGRLVQASRGESTVEFAYNSLGLPIRETADGNTILRTYDHTGRILTLDSTMGASLRYTRNGYGELEGFTATGGGDADGAGSWESSHRHDTLGFEVERILPGGVVRSFAYDDIGRLVDARTRKDSRTRHMRRYRWGVADRLLSVEDSRRGETRYSYTPTGQLDRAEYPDGREQWRKSDPVGNLYPDPDMRLRRYLGGGRLEQDGEWHCEYDGDGNLTERYLGTGKWLDGKKDRWRYRWNADGSLAKVVRPDKREVEFTYDALGRRLSKSFGTTVTRWMWNGNVPLHQWKQRREYSVMEDRWNTDTERRDMTVWLFDEESFVPVAMIKEGRSYSILTDQLGTPTEAYDAEGNEVWSRVLDMDGNVIEETGNKGMVPFLFQGQYYDCETGLAYNRFRYYSPKMGMYVSQDPIGLAGGILNLYGYVSDTNLIIDLYGLDWNYVLINSKGEVYYSGRASDNANINDVARRHAGTKGTDGPRFGEGDTIVQITKKGTDRLIVRGIEQVGIDNSSVSLLGYRSDNVRGNKINGIRDKNSEKGKLYMRSAEKKLKKMSLSDRIANGERKTFEEYRATKKNSYG</sequence>
<gene>
    <name evidence="3" type="ORF">RVH16_11965</name>
</gene>
<dbReference type="PRINTS" id="PR00394">
    <property type="entry name" value="RHSPROTEIN"/>
</dbReference>
<dbReference type="AlphaFoldDB" id="A0AAE4L9M8"/>
<dbReference type="EMBL" id="JAWDEU010000002">
    <property type="protein sequence ID" value="MDU0245420.1"/>
    <property type="molecule type" value="Genomic_DNA"/>
</dbReference>
<dbReference type="Gene3D" id="2.180.10.10">
    <property type="entry name" value="RHS repeat-associated core"/>
    <property type="match status" value="2"/>
</dbReference>
<keyword evidence="1" id="KW-0677">Repeat</keyword>
<protein>
    <submittedName>
        <fullName evidence="3">RHS repeat-associated core domain-containing protein</fullName>
    </submittedName>
</protein>
<dbReference type="Pfam" id="PF05593">
    <property type="entry name" value="RHS_repeat"/>
    <property type="match status" value="2"/>
</dbReference>
<dbReference type="NCBIfam" id="TIGR01643">
    <property type="entry name" value="YD_repeat_2x"/>
    <property type="match status" value="3"/>
</dbReference>
<dbReference type="PANTHER" id="PTHR32305:SF15">
    <property type="entry name" value="PROTEIN RHSA-RELATED"/>
    <property type="match status" value="1"/>
</dbReference>
<evidence type="ECO:0000313" key="4">
    <source>
        <dbReference type="Proteomes" id="UP001181247"/>
    </source>
</evidence>
<dbReference type="InterPro" id="IPR031325">
    <property type="entry name" value="RHS_repeat"/>
</dbReference>
<comment type="caution">
    <text evidence="3">The sequence shown here is derived from an EMBL/GenBank/DDBJ whole genome shotgun (WGS) entry which is preliminary data.</text>
</comment>
<dbReference type="InterPro" id="IPR056823">
    <property type="entry name" value="TEN-like_YD-shell"/>
</dbReference>
<dbReference type="Proteomes" id="UP001181247">
    <property type="component" value="Unassembled WGS sequence"/>
</dbReference>
<dbReference type="NCBIfam" id="TIGR03696">
    <property type="entry name" value="Rhs_assc_core"/>
    <property type="match status" value="1"/>
</dbReference>
<name>A0AAE4L9M8_BACUN</name>
<dbReference type="InterPro" id="IPR006530">
    <property type="entry name" value="YD"/>
</dbReference>
<evidence type="ECO:0000313" key="3">
    <source>
        <dbReference type="EMBL" id="MDU0245420.1"/>
    </source>
</evidence>